<proteinExistence type="predicted"/>
<evidence type="ECO:0000313" key="2">
    <source>
        <dbReference type="Proteomes" id="UP000002318"/>
    </source>
</evidence>
<gene>
    <name evidence="1" type="ordered locus">Spirs_2160</name>
</gene>
<reference evidence="1 2" key="1">
    <citation type="journal article" date="2010" name="Stand. Genomic Sci.">
        <title>Complete genome sequence of Spirochaeta smaragdinae type strain (SEBR 4228).</title>
        <authorList>
            <person name="Mavromatis K."/>
            <person name="Yasawong M."/>
            <person name="Chertkov O."/>
            <person name="Lapidus A."/>
            <person name="Lucas S."/>
            <person name="Nolan M."/>
            <person name="Del Rio T.G."/>
            <person name="Tice H."/>
            <person name="Cheng J.F."/>
            <person name="Pitluck S."/>
            <person name="Liolios K."/>
            <person name="Ivanova N."/>
            <person name="Tapia R."/>
            <person name="Han C."/>
            <person name="Bruce D."/>
            <person name="Goodwin L."/>
            <person name="Pati A."/>
            <person name="Chen A."/>
            <person name="Palaniappan K."/>
            <person name="Land M."/>
            <person name="Hauser L."/>
            <person name="Chang Y.J."/>
            <person name="Jeffries C.D."/>
            <person name="Detter J.C."/>
            <person name="Rohde M."/>
            <person name="Brambilla E."/>
            <person name="Spring S."/>
            <person name="Goker M."/>
            <person name="Sikorski J."/>
            <person name="Woyke T."/>
            <person name="Bristow J."/>
            <person name="Eisen J.A."/>
            <person name="Markowitz V."/>
            <person name="Hugenholtz P."/>
            <person name="Klenk H.P."/>
            <person name="Kyrpides N.C."/>
        </authorList>
    </citation>
    <scope>NUCLEOTIDE SEQUENCE [LARGE SCALE GENOMIC DNA]</scope>
    <source>
        <strain evidence="2">DSM 11293 / JCM 15392 / SEBR 4228</strain>
    </source>
</reference>
<evidence type="ECO:0000313" key="1">
    <source>
        <dbReference type="EMBL" id="ADK81280.1"/>
    </source>
</evidence>
<dbReference type="STRING" id="573413.Spirs_2160"/>
<dbReference type="HOGENOM" id="CLU_1561918_0_0_12"/>
<organism evidence="1 2">
    <name type="scientific">Sediminispirochaeta smaragdinae (strain DSM 11293 / JCM 15392 / SEBR 4228)</name>
    <name type="common">Spirochaeta smaragdinae</name>
    <dbReference type="NCBI Taxonomy" id="573413"/>
    <lineage>
        <taxon>Bacteria</taxon>
        <taxon>Pseudomonadati</taxon>
        <taxon>Spirochaetota</taxon>
        <taxon>Spirochaetia</taxon>
        <taxon>Spirochaetales</taxon>
        <taxon>Spirochaetaceae</taxon>
        <taxon>Sediminispirochaeta</taxon>
    </lineage>
</organism>
<name>E1R6V3_SEDSS</name>
<sequence length="171" mass="20103">MNNKYNFSITFWIKVERNPGWIDKDSEINFPPFTVKNGIKVFFKKQGMYMKIYLLHPEMGYRKLKVKIDKYITNDTFVALTNNDEVTKLYLNAELVKEVTKGDIKNDLEIGDYVMVALKNNDFKNINIDENSKFITSAKIKKILDDYLELEIFGIGPKIYIKELKKERLAI</sequence>
<dbReference type="AlphaFoldDB" id="E1R6V3"/>
<dbReference type="RefSeq" id="WP_013254744.1">
    <property type="nucleotide sequence ID" value="NC_014364.1"/>
</dbReference>
<protein>
    <submittedName>
        <fullName evidence="1">Uncharacterized protein</fullName>
    </submittedName>
</protein>
<dbReference type="Proteomes" id="UP000002318">
    <property type="component" value="Chromosome"/>
</dbReference>
<dbReference type="Gene3D" id="2.60.120.200">
    <property type="match status" value="1"/>
</dbReference>
<dbReference type="KEGG" id="ssm:Spirs_2160"/>
<accession>E1R6V3</accession>
<keyword evidence="2" id="KW-1185">Reference proteome</keyword>
<dbReference type="EMBL" id="CP002116">
    <property type="protein sequence ID" value="ADK81280.1"/>
    <property type="molecule type" value="Genomic_DNA"/>
</dbReference>